<feature type="signal peptide" evidence="1">
    <location>
        <begin position="1"/>
        <end position="19"/>
    </location>
</feature>
<feature type="chain" id="PRO_5015202313" evidence="1">
    <location>
        <begin position="20"/>
        <end position="219"/>
    </location>
</feature>
<dbReference type="Gene3D" id="3.90.930.1">
    <property type="match status" value="1"/>
</dbReference>
<keyword evidence="3" id="KW-1185">Reference proteome</keyword>
<dbReference type="AlphaFoldDB" id="A0A2P8D5V5"/>
<protein>
    <submittedName>
        <fullName evidence="2">MORN repeat protein</fullName>
    </submittedName>
</protein>
<dbReference type="Proteomes" id="UP000240572">
    <property type="component" value="Unassembled WGS sequence"/>
</dbReference>
<dbReference type="Pfam" id="PF07661">
    <property type="entry name" value="MORN_2"/>
    <property type="match status" value="2"/>
</dbReference>
<evidence type="ECO:0000256" key="1">
    <source>
        <dbReference type="SAM" id="SignalP"/>
    </source>
</evidence>
<dbReference type="RefSeq" id="WP_106522791.1">
    <property type="nucleotide sequence ID" value="NZ_PYGD01000003.1"/>
</dbReference>
<evidence type="ECO:0000313" key="3">
    <source>
        <dbReference type="Proteomes" id="UP000240572"/>
    </source>
</evidence>
<name>A0A2P8D5V5_9BACT</name>
<organism evidence="2 3">
    <name type="scientific">Taibaiella chishuiensis</name>
    <dbReference type="NCBI Taxonomy" id="1434707"/>
    <lineage>
        <taxon>Bacteria</taxon>
        <taxon>Pseudomonadati</taxon>
        <taxon>Bacteroidota</taxon>
        <taxon>Chitinophagia</taxon>
        <taxon>Chitinophagales</taxon>
        <taxon>Chitinophagaceae</taxon>
        <taxon>Taibaiella</taxon>
    </lineage>
</organism>
<dbReference type="EMBL" id="PYGD01000003">
    <property type="protein sequence ID" value="PSK92606.1"/>
    <property type="molecule type" value="Genomic_DNA"/>
</dbReference>
<gene>
    <name evidence="2" type="ORF">B0I18_103183</name>
</gene>
<reference evidence="2 3" key="1">
    <citation type="submission" date="2018-03" db="EMBL/GenBank/DDBJ databases">
        <title>Genomic Encyclopedia of Type Strains, Phase III (KMG-III): the genomes of soil and plant-associated and newly described type strains.</title>
        <authorList>
            <person name="Whitman W."/>
        </authorList>
    </citation>
    <scope>NUCLEOTIDE SEQUENCE [LARGE SCALE GENOMIC DNA]</scope>
    <source>
        <strain evidence="2 3">CGMCC 1.12700</strain>
    </source>
</reference>
<evidence type="ECO:0000313" key="2">
    <source>
        <dbReference type="EMBL" id="PSK92606.1"/>
    </source>
</evidence>
<dbReference type="OrthoDB" id="9812747at2"/>
<dbReference type="SUPFAM" id="SSF82185">
    <property type="entry name" value="Histone H3 K4-specific methyltransferase SET7/9 N-terminal domain"/>
    <property type="match status" value="1"/>
</dbReference>
<sequence length="219" mass="24860">MKKIYCALLVFCGFQAVHAQKTSPLYEAYFSDPDAMKENEEGGGYNFKTKDGLKVSMSDDGYYKLFGADGILLEEGDTDEGDNSFSRHGKWTEYYASGKPKASGNYFQNQPFGHWQLFDNKGNLASEFDILVITAEDGTTAYCKAGTELVYFDNGKLKEERFFKAEPYNGEDRIQVDDPETGKKVWSKVAVKAYRAKPFGTWVYYNNDGSVERREDKKN</sequence>
<dbReference type="InterPro" id="IPR011652">
    <property type="entry name" value="MORN_2"/>
</dbReference>
<keyword evidence="1" id="KW-0732">Signal</keyword>
<accession>A0A2P8D5V5</accession>
<comment type="caution">
    <text evidence="2">The sequence shown here is derived from an EMBL/GenBank/DDBJ whole genome shotgun (WGS) entry which is preliminary data.</text>
</comment>
<proteinExistence type="predicted"/>